<gene>
    <name evidence="3" type="ORF">KGF56_002501</name>
</gene>
<evidence type="ECO:0000256" key="1">
    <source>
        <dbReference type="SAM" id="Coils"/>
    </source>
</evidence>
<dbReference type="GeneID" id="73380118"/>
<feature type="region of interest" description="Disordered" evidence="2">
    <location>
        <begin position="989"/>
        <end position="1032"/>
    </location>
</feature>
<feature type="compositionally biased region" description="Low complexity" evidence="2">
    <location>
        <begin position="714"/>
        <end position="723"/>
    </location>
</feature>
<feature type="region of interest" description="Disordered" evidence="2">
    <location>
        <begin position="1"/>
        <end position="69"/>
    </location>
</feature>
<dbReference type="Gene3D" id="2.120.10.80">
    <property type="entry name" value="Kelch-type beta propeller"/>
    <property type="match status" value="2"/>
</dbReference>
<sequence length="1249" mass="140967">MAKFRFVKKKQLNPDNPNQQQNQSQEQQKQQQKQQHQQELFSKKRKSRIRSSAASSGASATSSIGETANSPAHLHSKLFSSKRFGKSVNNNNNNSNNEVNSYQETMPSIHEPLTRQQQQQQALYGEKPYGEAAFGATIPYKSRPPPNLNVMNPWNRFKIFNSPFPRYRHAASSISSEKNEIFIMGGLKEGSVFGDTWKIIPQEGGQGEVLNYVAENIEILNSNNNPPARVGHSSVLCGNAFIIYGGDTVETDENGFPDNNFYLFNINNNKYTIPGHIQNKPNGRYGHTLGVISLNNQSSRLYLFGGQLENDVFNDLYYFELNSFKSPKASWKLVEPKYNFKPPPLTNHSMSIYNNKIYVFGGVYNNEKVSNDLWVFDAEEEKWTQVETSGTVPLPVNEHSSCIVDDRLYIYGGNDFSGIIYSSLYYLDLNTLVWFKLLESAEENGPGPRCGHSMTYLPKYNKLIVMGGDKNDYIVSDPHNFDTYETFNGEEIGTMIYELDAGIVDHFMSAPVEQVKKPRKIAASASATAAAATTTTGGKPEDGFDNRYGRHARSYSAGPEDYATPLASTSPERAENEMVNTSAVNEHDFVEVDVPSGTISQFDHEDLAHVYQTEATTPHDTPIVGGHMNGHFDTQQHEEEEQEQEQEQEAKKQDIEEQENIYAKRRSLDPKAGEPADTSVTNVGVSGAGVAAAFAAAGAASAKKHDVADAAEAAPVAPVAPVEEPSKSNFVDQSYGPETSHYPEETSRYPEEYSEDANYSQRSTITEPLQTRKSSVSKRETSLKAVTPSPTSSVQETDKKAKKIIVELTNELAQLKQSTKEQMQKATERIEGLEKQHSSTKALHQQDVDNYIKELHERDAMINELKSTLDPSAWDPEQPAPSSKISDLNRYKLERLELKNKLVYLEQENKSLKAKFEDFEPFMNNHIGQLDKLQKVIKLQEDQIEKLSHQVKDQESLNKEINEWKTKYDNLNLKFENYKAIYNDDEISANEEEEEEENELDDEGYSTPRNGGNGNGNGNGGDNRSILSSARSKREISSQLGNLVNLWSMKQQSAKANVEEKEAMLLATPENNPVVARLQQQVDELLAISKQNEESSSLEIELLRKELDSKLKTLHTLEENYKESLQSVNNTSKALKLNQDELYFQRQSLEKLMKENRELKMYKRASTKKVSSKDGTPSFNDYDEARGFSPENEEVEVEEEDEEVISNAHYHMKIKDLEADLYILKQERDQLKDNVTTLQKQLYLSNKQD</sequence>
<feature type="compositionally biased region" description="Acidic residues" evidence="2">
    <location>
        <begin position="989"/>
        <end position="1004"/>
    </location>
</feature>
<dbReference type="PANTHER" id="PTHR23244">
    <property type="entry name" value="KELCH REPEAT DOMAIN"/>
    <property type="match status" value="1"/>
</dbReference>
<dbReference type="Proteomes" id="UP001202479">
    <property type="component" value="Unassembled WGS sequence"/>
</dbReference>
<feature type="compositionally biased region" description="Polar residues" evidence="2">
    <location>
        <begin position="757"/>
        <end position="774"/>
    </location>
</feature>
<dbReference type="Pfam" id="PF24681">
    <property type="entry name" value="Kelch_KLHDC2_KLHL20_DRC7"/>
    <property type="match status" value="1"/>
</dbReference>
<dbReference type="AlphaFoldDB" id="A0AAI9WXT9"/>
<proteinExistence type="predicted"/>
<keyword evidence="1" id="KW-0175">Coiled coil</keyword>
<feature type="coiled-coil region" evidence="1">
    <location>
        <begin position="1075"/>
        <end position="1120"/>
    </location>
</feature>
<protein>
    <submittedName>
        <fullName evidence="3">KEL2</fullName>
    </submittedName>
</protein>
<feature type="compositionally biased region" description="Basic residues" evidence="2">
    <location>
        <begin position="1"/>
        <end position="11"/>
    </location>
</feature>
<dbReference type="PANTHER" id="PTHR23244:SF471">
    <property type="entry name" value="GUANINE NUCLEOTIDE-BINDING PROTEIN SUBUNIT BETA 1-RELATED"/>
    <property type="match status" value="1"/>
</dbReference>
<feature type="compositionally biased region" description="Acidic residues" evidence="2">
    <location>
        <begin position="638"/>
        <end position="647"/>
    </location>
</feature>
<name>A0AAI9WXT9_9ASCO</name>
<feature type="region of interest" description="Disordered" evidence="2">
    <location>
        <begin position="1167"/>
        <end position="1198"/>
    </location>
</feature>
<comment type="caution">
    <text evidence="3">The sequence shown here is derived from an EMBL/GenBank/DDBJ whole genome shotgun (WGS) entry which is preliminary data.</text>
</comment>
<dbReference type="RefSeq" id="XP_049180412.1">
    <property type="nucleotide sequence ID" value="XM_049323737.1"/>
</dbReference>
<accession>A0AAI9WXT9</accession>
<feature type="compositionally biased region" description="Basic and acidic residues" evidence="2">
    <location>
        <begin position="741"/>
        <end position="751"/>
    </location>
</feature>
<feature type="compositionally biased region" description="Low complexity" evidence="2">
    <location>
        <begin position="13"/>
        <end position="38"/>
    </location>
</feature>
<dbReference type="InterPro" id="IPR015915">
    <property type="entry name" value="Kelch-typ_b-propeller"/>
</dbReference>
<feature type="compositionally biased region" description="Basic and acidic residues" evidence="2">
    <location>
        <begin position="539"/>
        <end position="548"/>
    </location>
</feature>
<feature type="coiled-coil region" evidence="1">
    <location>
        <begin position="1214"/>
        <end position="1241"/>
    </location>
</feature>
<evidence type="ECO:0000313" key="3">
    <source>
        <dbReference type="EMBL" id="KAI3404667.2"/>
    </source>
</evidence>
<evidence type="ECO:0000256" key="2">
    <source>
        <dbReference type="SAM" id="MobiDB-lite"/>
    </source>
</evidence>
<feature type="region of interest" description="Disordered" evidence="2">
    <location>
        <begin position="627"/>
        <end position="655"/>
    </location>
</feature>
<keyword evidence="4" id="KW-1185">Reference proteome</keyword>
<evidence type="ECO:0000313" key="4">
    <source>
        <dbReference type="Proteomes" id="UP001202479"/>
    </source>
</evidence>
<feature type="compositionally biased region" description="Gly residues" evidence="2">
    <location>
        <begin position="1011"/>
        <end position="1021"/>
    </location>
</feature>
<dbReference type="EMBL" id="JAHUZD010000089">
    <property type="protein sequence ID" value="KAI3404667.2"/>
    <property type="molecule type" value="Genomic_DNA"/>
</dbReference>
<feature type="region of interest" description="Disordered" evidence="2">
    <location>
        <begin position="714"/>
        <end position="799"/>
    </location>
</feature>
<feature type="region of interest" description="Disordered" evidence="2">
    <location>
        <begin position="528"/>
        <end position="571"/>
    </location>
</feature>
<feature type="compositionally biased region" description="Low complexity" evidence="2">
    <location>
        <begin position="50"/>
        <end position="68"/>
    </location>
</feature>
<reference evidence="3" key="1">
    <citation type="journal article" date="2022" name="DNA Res.">
        <title>Genome analysis of five recently described species of the CUG-Ser clade uncovers Candida theae as a new hybrid lineage with pathogenic potential in the Candida parapsilosis species complex.</title>
        <authorList>
            <person name="Mixao V."/>
            <person name="Del Olmo V."/>
            <person name="Hegedusova E."/>
            <person name="Saus E."/>
            <person name="Pryszcz L."/>
            <person name="Cillingova A."/>
            <person name="Nosek J."/>
            <person name="Gabaldon T."/>
        </authorList>
    </citation>
    <scope>NUCLEOTIDE SEQUENCE</scope>
    <source>
        <strain evidence="3">CBS 10844</strain>
    </source>
</reference>
<dbReference type="SUPFAM" id="SSF117281">
    <property type="entry name" value="Kelch motif"/>
    <property type="match status" value="1"/>
</dbReference>
<organism evidence="3 4">
    <name type="scientific">Candida oxycetoniae</name>
    <dbReference type="NCBI Taxonomy" id="497107"/>
    <lineage>
        <taxon>Eukaryota</taxon>
        <taxon>Fungi</taxon>
        <taxon>Dikarya</taxon>
        <taxon>Ascomycota</taxon>
        <taxon>Saccharomycotina</taxon>
        <taxon>Pichiomycetes</taxon>
        <taxon>Debaryomycetaceae</taxon>
        <taxon>Candida/Lodderomyces clade</taxon>
        <taxon>Candida</taxon>
    </lineage>
</organism>